<feature type="binding site" evidence="6">
    <location>
        <position position="79"/>
    </location>
    <ligand>
        <name>S-adenosyl-L-methionine</name>
        <dbReference type="ChEBI" id="CHEBI:59789"/>
    </ligand>
</feature>
<dbReference type="SUPFAM" id="SSF81799">
    <property type="entry name" value="Putative methyltransferase TM0872, insert domain"/>
    <property type="match status" value="1"/>
</dbReference>
<dbReference type="PIRSF" id="PIRSF004486">
    <property type="entry name" value="MraW"/>
    <property type="match status" value="1"/>
</dbReference>
<keyword evidence="4 6" id="KW-0808">Transferase</keyword>
<dbReference type="NCBIfam" id="TIGR00006">
    <property type="entry name" value="16S rRNA (cytosine(1402)-N(4))-methyltransferase RsmH"/>
    <property type="match status" value="1"/>
</dbReference>
<dbReference type="GO" id="GO:0005737">
    <property type="term" value="C:cytoplasm"/>
    <property type="evidence" value="ECO:0007669"/>
    <property type="project" value="UniProtKB-SubCell"/>
</dbReference>
<protein>
    <recommendedName>
        <fullName evidence="6">Ribosomal RNA small subunit methyltransferase H</fullName>
        <ecNumber evidence="6">2.1.1.199</ecNumber>
    </recommendedName>
    <alternativeName>
        <fullName evidence="6">16S rRNA m(4)C1402 methyltransferase</fullName>
    </alternativeName>
    <alternativeName>
        <fullName evidence="6">rRNA (cytosine-N(4)-)-methyltransferase RsmH</fullName>
    </alternativeName>
</protein>
<keyword evidence="3 6" id="KW-0489">Methyltransferase</keyword>
<dbReference type="AlphaFoldDB" id="A0A7S8HE41"/>
<dbReference type="Gene3D" id="1.10.150.170">
    <property type="entry name" value="Putative methyltransferase TM0872, insert domain"/>
    <property type="match status" value="1"/>
</dbReference>
<sequence length="332" mass="35160">MSRARHVPVLLAEVLDALKPRDGECHVDATFGAGGYTRAVLDAADCRVIAIDRDPTAVATGAALAEAYAGRLGILQGRFGDLDTLLAGEGIDAVDGVMFDVGVSSMQLDEAGRGFSFMADGPLDMRMEGAGSDGESAADIVNTRDEAKLAGIVRQLGEERRARAVARAIVRAREEAPIETTGRLARIVEQAVGGRRHDDRIHPATRTFQALRILVNDELGELARGLAAAERVLRPGGRLAVVSFHSLEDRIAKRFLAARTGRVPRGSRHGPPGLDDGPAPSFAELFHGVRTASEEEAAANPRARSARLRAAVRTEAPAHPLDLKALGVKGLA</sequence>
<dbReference type="SUPFAM" id="SSF53335">
    <property type="entry name" value="S-adenosyl-L-methionine-dependent methyltransferases"/>
    <property type="match status" value="1"/>
</dbReference>
<organism evidence="7 8">
    <name type="scientific">Kaustia mangrovi</name>
    <dbReference type="NCBI Taxonomy" id="2593653"/>
    <lineage>
        <taxon>Bacteria</taxon>
        <taxon>Pseudomonadati</taxon>
        <taxon>Pseudomonadota</taxon>
        <taxon>Alphaproteobacteria</taxon>
        <taxon>Hyphomicrobiales</taxon>
        <taxon>Parvibaculaceae</taxon>
        <taxon>Kaustia</taxon>
    </lineage>
</organism>
<comment type="catalytic activity">
    <reaction evidence="6">
        <text>cytidine(1402) in 16S rRNA + S-adenosyl-L-methionine = N(4)-methylcytidine(1402) in 16S rRNA + S-adenosyl-L-homocysteine + H(+)</text>
        <dbReference type="Rhea" id="RHEA:42928"/>
        <dbReference type="Rhea" id="RHEA-COMP:10286"/>
        <dbReference type="Rhea" id="RHEA-COMP:10287"/>
        <dbReference type="ChEBI" id="CHEBI:15378"/>
        <dbReference type="ChEBI" id="CHEBI:57856"/>
        <dbReference type="ChEBI" id="CHEBI:59789"/>
        <dbReference type="ChEBI" id="CHEBI:74506"/>
        <dbReference type="ChEBI" id="CHEBI:82748"/>
        <dbReference type="EC" id="2.1.1.199"/>
    </reaction>
</comment>
<dbReference type="InterPro" id="IPR002903">
    <property type="entry name" value="RsmH"/>
</dbReference>
<evidence type="ECO:0000313" key="7">
    <source>
        <dbReference type="EMBL" id="QPC45447.1"/>
    </source>
</evidence>
<dbReference type="HAMAP" id="MF_01007">
    <property type="entry name" value="16SrRNA_methyltr_H"/>
    <property type="match status" value="1"/>
</dbReference>
<dbReference type="EC" id="2.1.1.199" evidence="6"/>
<evidence type="ECO:0000256" key="5">
    <source>
        <dbReference type="ARBA" id="ARBA00022691"/>
    </source>
</evidence>
<evidence type="ECO:0000256" key="1">
    <source>
        <dbReference type="ARBA" id="ARBA00010396"/>
    </source>
</evidence>
<feature type="binding site" evidence="6">
    <location>
        <position position="52"/>
    </location>
    <ligand>
        <name>S-adenosyl-L-methionine</name>
        <dbReference type="ChEBI" id="CHEBI:59789"/>
    </ligand>
</feature>
<name>A0A7S8HE41_9HYPH</name>
<dbReference type="Gene3D" id="3.40.50.150">
    <property type="entry name" value="Vaccinia Virus protein VP39"/>
    <property type="match status" value="1"/>
</dbReference>
<proteinExistence type="inferred from homology"/>
<dbReference type="KEGG" id="kmn:HW532_20565"/>
<gene>
    <name evidence="6 7" type="primary">rsmH</name>
    <name evidence="7" type="ORF">HW532_20565</name>
</gene>
<comment type="function">
    <text evidence="6">Specifically methylates the N4 position of cytidine in position 1402 (C1402) of 16S rRNA.</text>
</comment>
<feature type="binding site" evidence="6">
    <location>
        <begin position="34"/>
        <end position="36"/>
    </location>
    <ligand>
        <name>S-adenosyl-L-methionine</name>
        <dbReference type="ChEBI" id="CHEBI:59789"/>
    </ligand>
</feature>
<reference evidence="7 8" key="1">
    <citation type="submission" date="2020-06" db="EMBL/GenBank/DDBJ databases">
        <title>Genome sequence of 2 isolates from Red Sea Mangroves.</title>
        <authorList>
            <person name="Sefrji F."/>
            <person name="Michoud G."/>
            <person name="Merlino G."/>
            <person name="Daffonchio D."/>
        </authorList>
    </citation>
    <scope>NUCLEOTIDE SEQUENCE [LARGE SCALE GENOMIC DNA]</scope>
    <source>
        <strain evidence="7 8">R1DC25</strain>
    </source>
</reference>
<feature type="binding site" evidence="6">
    <location>
        <position position="107"/>
    </location>
    <ligand>
        <name>S-adenosyl-L-methionine</name>
        <dbReference type="ChEBI" id="CHEBI:59789"/>
    </ligand>
</feature>
<evidence type="ECO:0000256" key="3">
    <source>
        <dbReference type="ARBA" id="ARBA00022603"/>
    </source>
</evidence>
<dbReference type="InterPro" id="IPR023397">
    <property type="entry name" value="SAM-dep_MeTrfase_MraW_recog"/>
</dbReference>
<dbReference type="EMBL" id="CP058214">
    <property type="protein sequence ID" value="QPC45447.1"/>
    <property type="molecule type" value="Genomic_DNA"/>
</dbReference>
<dbReference type="RefSeq" id="WP_213164677.1">
    <property type="nucleotide sequence ID" value="NZ_CP058214.1"/>
</dbReference>
<evidence type="ECO:0000256" key="6">
    <source>
        <dbReference type="HAMAP-Rule" id="MF_01007"/>
    </source>
</evidence>
<evidence type="ECO:0000313" key="8">
    <source>
        <dbReference type="Proteomes" id="UP000593594"/>
    </source>
</evidence>
<evidence type="ECO:0000256" key="2">
    <source>
        <dbReference type="ARBA" id="ARBA00022552"/>
    </source>
</evidence>
<keyword evidence="6" id="KW-0963">Cytoplasm</keyword>
<dbReference type="PANTHER" id="PTHR11265">
    <property type="entry name" value="S-ADENOSYL-METHYLTRANSFERASE MRAW"/>
    <property type="match status" value="1"/>
</dbReference>
<accession>A0A7S8HE41</accession>
<dbReference type="GO" id="GO:0071424">
    <property type="term" value="F:rRNA (cytosine-N4-)-methyltransferase activity"/>
    <property type="evidence" value="ECO:0007669"/>
    <property type="project" value="UniProtKB-UniRule"/>
</dbReference>
<feature type="binding site" evidence="6">
    <location>
        <position position="100"/>
    </location>
    <ligand>
        <name>S-adenosyl-L-methionine</name>
        <dbReference type="ChEBI" id="CHEBI:59789"/>
    </ligand>
</feature>
<keyword evidence="5 6" id="KW-0949">S-adenosyl-L-methionine</keyword>
<comment type="similarity">
    <text evidence="1 6">Belongs to the methyltransferase superfamily. RsmH family.</text>
</comment>
<dbReference type="InterPro" id="IPR029063">
    <property type="entry name" value="SAM-dependent_MTases_sf"/>
</dbReference>
<evidence type="ECO:0000256" key="4">
    <source>
        <dbReference type="ARBA" id="ARBA00022679"/>
    </source>
</evidence>
<dbReference type="PANTHER" id="PTHR11265:SF0">
    <property type="entry name" value="12S RRNA N4-METHYLCYTIDINE METHYLTRANSFERASE"/>
    <property type="match status" value="1"/>
</dbReference>
<keyword evidence="2 6" id="KW-0698">rRNA processing</keyword>
<dbReference type="GO" id="GO:0070475">
    <property type="term" value="P:rRNA base methylation"/>
    <property type="evidence" value="ECO:0007669"/>
    <property type="project" value="UniProtKB-UniRule"/>
</dbReference>
<dbReference type="Proteomes" id="UP000593594">
    <property type="component" value="Chromosome"/>
</dbReference>
<keyword evidence="8" id="KW-1185">Reference proteome</keyword>
<comment type="subcellular location">
    <subcellularLocation>
        <location evidence="6">Cytoplasm</location>
    </subcellularLocation>
</comment>
<dbReference type="Pfam" id="PF01795">
    <property type="entry name" value="Methyltransf_5"/>
    <property type="match status" value="1"/>
</dbReference>